<evidence type="ECO:0000256" key="3">
    <source>
        <dbReference type="ARBA" id="ARBA00022989"/>
    </source>
</evidence>
<gene>
    <name evidence="9" type="ORF">I5907_20825</name>
</gene>
<evidence type="ECO:0000256" key="2">
    <source>
        <dbReference type="ARBA" id="ARBA00022692"/>
    </source>
</evidence>
<proteinExistence type="predicted"/>
<reference evidence="9" key="1">
    <citation type="submission" date="2020-11" db="EMBL/GenBank/DDBJ databases">
        <title>Bacterial whole genome sequence for Panacibacter sp. DH6.</title>
        <authorList>
            <person name="Le V."/>
            <person name="Ko S."/>
            <person name="Ahn C.-Y."/>
            <person name="Oh H.-M."/>
        </authorList>
    </citation>
    <scope>NUCLEOTIDE SEQUENCE</scope>
    <source>
        <strain evidence="9">DH6</strain>
    </source>
</reference>
<dbReference type="PANTHER" id="PTHR21624">
    <property type="entry name" value="STEROL DESATURASE-RELATED PROTEIN"/>
    <property type="match status" value="1"/>
</dbReference>
<evidence type="ECO:0000259" key="8">
    <source>
        <dbReference type="Pfam" id="PF04116"/>
    </source>
</evidence>
<evidence type="ECO:0000313" key="10">
    <source>
        <dbReference type="Proteomes" id="UP000628448"/>
    </source>
</evidence>
<dbReference type="EMBL" id="JADWYR010000003">
    <property type="protein sequence ID" value="MBG9378689.1"/>
    <property type="molecule type" value="Genomic_DNA"/>
</dbReference>
<dbReference type="InterPro" id="IPR006694">
    <property type="entry name" value="Fatty_acid_hydroxylase"/>
</dbReference>
<feature type="transmembrane region" description="Helical" evidence="7">
    <location>
        <begin position="39"/>
        <end position="60"/>
    </location>
</feature>
<evidence type="ECO:0000256" key="4">
    <source>
        <dbReference type="ARBA" id="ARBA00023002"/>
    </source>
</evidence>
<keyword evidence="10" id="KW-1185">Reference proteome</keyword>
<evidence type="ECO:0000256" key="1">
    <source>
        <dbReference type="ARBA" id="ARBA00004127"/>
    </source>
</evidence>
<evidence type="ECO:0000256" key="5">
    <source>
        <dbReference type="ARBA" id="ARBA00023098"/>
    </source>
</evidence>
<protein>
    <submittedName>
        <fullName evidence="9">Sterol desaturase family protein</fullName>
    </submittedName>
</protein>
<name>A0A931H0C4_9BACT</name>
<evidence type="ECO:0000256" key="6">
    <source>
        <dbReference type="ARBA" id="ARBA00023136"/>
    </source>
</evidence>
<dbReference type="RefSeq" id="WP_196992783.1">
    <property type="nucleotide sequence ID" value="NZ_JADWYR010000003.1"/>
</dbReference>
<keyword evidence="5" id="KW-0443">Lipid metabolism</keyword>
<dbReference type="Proteomes" id="UP000628448">
    <property type="component" value="Unassembled WGS sequence"/>
</dbReference>
<keyword evidence="4" id="KW-0560">Oxidoreductase</keyword>
<keyword evidence="2 7" id="KW-0812">Transmembrane</keyword>
<evidence type="ECO:0000313" key="9">
    <source>
        <dbReference type="EMBL" id="MBG9378689.1"/>
    </source>
</evidence>
<dbReference type="InterPro" id="IPR051689">
    <property type="entry name" value="Sterol_desaturase/TMEM195"/>
</dbReference>
<feature type="transmembrane region" description="Helical" evidence="7">
    <location>
        <begin position="81"/>
        <end position="98"/>
    </location>
</feature>
<dbReference type="AlphaFoldDB" id="A0A931H0C4"/>
<sequence length="350" mass="40733">MANVFEFLYNEVVSFFSIGGVIEMVKKGDYSKLHTLDGVISVVVPFVPFLLLIEIIRAAFYKKFKVDDYRVPFFIFIANRLISRVISVAAVAFCIGLFEKFAIFKTSFTWYWFIYGYVVWELAHFVYHFLAHKVRILWCLHSTHHAPEQMNLSVTYAHFFLEAPYADFIRTSICILLGVNPPLLFFIMFIDGTWGGFIHVGENIIKNGRLGFLNRFILTPSHHRVHHAKNVQYMDTNFCNLLNIWDRAFGTYQDEKRELPIQYGITRKINPRNFWDVYFGEIYYLFIDMKNAPGLKNKLLYMIMPPGWSHTGDHKTSKVAKQKLAEDEVKGEHETIYVSTGNAEKEAAVV</sequence>
<dbReference type="GO" id="GO:0006643">
    <property type="term" value="P:membrane lipid metabolic process"/>
    <property type="evidence" value="ECO:0007669"/>
    <property type="project" value="TreeGrafter"/>
</dbReference>
<dbReference type="GO" id="GO:0016020">
    <property type="term" value="C:membrane"/>
    <property type="evidence" value="ECO:0007669"/>
    <property type="project" value="GOC"/>
</dbReference>
<dbReference type="GO" id="GO:0008610">
    <property type="term" value="P:lipid biosynthetic process"/>
    <property type="evidence" value="ECO:0007669"/>
    <property type="project" value="InterPro"/>
</dbReference>
<dbReference type="GO" id="GO:0012505">
    <property type="term" value="C:endomembrane system"/>
    <property type="evidence" value="ECO:0007669"/>
    <property type="project" value="UniProtKB-SubCell"/>
</dbReference>
<accession>A0A931H0C4</accession>
<dbReference type="PANTHER" id="PTHR21624:SF1">
    <property type="entry name" value="ALKYLGLYCEROL MONOOXYGENASE"/>
    <property type="match status" value="1"/>
</dbReference>
<feature type="domain" description="Fatty acid hydroxylase" evidence="8">
    <location>
        <begin position="114"/>
        <end position="251"/>
    </location>
</feature>
<dbReference type="GO" id="GO:0050479">
    <property type="term" value="F:glyceryl-ether monooxygenase activity"/>
    <property type="evidence" value="ECO:0007669"/>
    <property type="project" value="TreeGrafter"/>
</dbReference>
<organism evidence="9 10">
    <name type="scientific">Panacibacter microcysteis</name>
    <dbReference type="NCBI Taxonomy" id="2793269"/>
    <lineage>
        <taxon>Bacteria</taxon>
        <taxon>Pseudomonadati</taxon>
        <taxon>Bacteroidota</taxon>
        <taxon>Chitinophagia</taxon>
        <taxon>Chitinophagales</taxon>
        <taxon>Chitinophagaceae</taxon>
        <taxon>Panacibacter</taxon>
    </lineage>
</organism>
<evidence type="ECO:0000256" key="7">
    <source>
        <dbReference type="SAM" id="Phobius"/>
    </source>
</evidence>
<dbReference type="GO" id="GO:0005506">
    <property type="term" value="F:iron ion binding"/>
    <property type="evidence" value="ECO:0007669"/>
    <property type="project" value="InterPro"/>
</dbReference>
<comment type="caution">
    <text evidence="9">The sequence shown here is derived from an EMBL/GenBank/DDBJ whole genome shotgun (WGS) entry which is preliminary data.</text>
</comment>
<keyword evidence="6 7" id="KW-0472">Membrane</keyword>
<dbReference type="Pfam" id="PF04116">
    <property type="entry name" value="FA_hydroxylase"/>
    <property type="match status" value="1"/>
</dbReference>
<keyword evidence="3 7" id="KW-1133">Transmembrane helix</keyword>
<feature type="transmembrane region" description="Helical" evidence="7">
    <location>
        <begin position="110"/>
        <end position="130"/>
    </location>
</feature>
<comment type="subcellular location">
    <subcellularLocation>
        <location evidence="1">Endomembrane system</location>
        <topology evidence="1">Multi-pass membrane protein</topology>
    </subcellularLocation>
</comment>